<dbReference type="CDD" id="cd02022">
    <property type="entry name" value="DPCK"/>
    <property type="match status" value="1"/>
</dbReference>
<keyword evidence="3" id="KW-0963">Cytoplasm</keyword>
<dbReference type="Proteomes" id="UP000469440">
    <property type="component" value="Unassembled WGS sequence"/>
</dbReference>
<evidence type="ECO:0000313" key="7">
    <source>
        <dbReference type="Proteomes" id="UP000469440"/>
    </source>
</evidence>
<protein>
    <recommendedName>
        <fullName evidence="3 4">Dephospho-CoA kinase</fullName>
        <ecNumber evidence="3 4">2.7.1.24</ecNumber>
    </recommendedName>
    <alternativeName>
        <fullName evidence="3">Dephosphocoenzyme A kinase</fullName>
    </alternativeName>
</protein>
<keyword evidence="3" id="KW-0173">Coenzyme A biosynthesis</keyword>
<feature type="binding site" evidence="3">
    <location>
        <begin position="13"/>
        <end position="18"/>
    </location>
    <ligand>
        <name>ATP</name>
        <dbReference type="ChEBI" id="CHEBI:30616"/>
    </ligand>
</feature>
<dbReference type="HAMAP" id="MF_00376">
    <property type="entry name" value="Dephospho_CoA_kinase"/>
    <property type="match status" value="1"/>
</dbReference>
<sequence>MIKPVIGLTGPTGAGKSTVASVFQKLGCAVIDADLLAREAVQNAECLAELKEEFGADLVNADGRLDRRLLAKRAFADPAKTLRLNQITHPVILKETVRRIQELQSGDSVAVILDAPLLFESGADSLCDTSVAVTAPAESRLKRIMNRDGLSEEAAKERMSAQNPNEFYEKRAGHVFSGSIGYDILEASVSCLLKQILGEENEAL</sequence>
<evidence type="ECO:0000313" key="8">
    <source>
        <dbReference type="Proteomes" id="UP000515909"/>
    </source>
</evidence>
<keyword evidence="3 5" id="KW-0808">Transferase</keyword>
<reference evidence="6 8" key="2">
    <citation type="submission" date="2020-08" db="EMBL/GenBank/DDBJ databases">
        <title>The isolate Caproiciproducens sp. 7D4C2 produces n-caproate at mildly acidic conditions from hexoses: genome and rBOX comparison with related strains and chain-elongating bacteria.</title>
        <authorList>
            <person name="Esquivel-Elizondo S."/>
            <person name="Bagci C."/>
            <person name="Temovska M."/>
            <person name="Jeon B.S."/>
            <person name="Bessarab I."/>
            <person name="Williams R.B.H."/>
            <person name="Huson D.H."/>
            <person name="Angenent L.T."/>
        </authorList>
    </citation>
    <scope>NUCLEOTIDE SEQUENCE [LARGE SCALE GENOMIC DNA]</scope>
    <source>
        <strain evidence="6 8">7D4C2</strain>
    </source>
</reference>
<evidence type="ECO:0000313" key="5">
    <source>
        <dbReference type="EMBL" id="MVB09431.1"/>
    </source>
</evidence>
<evidence type="ECO:0000256" key="1">
    <source>
        <dbReference type="ARBA" id="ARBA00022741"/>
    </source>
</evidence>
<dbReference type="Gene3D" id="3.40.50.300">
    <property type="entry name" value="P-loop containing nucleotide triphosphate hydrolases"/>
    <property type="match status" value="1"/>
</dbReference>
<dbReference type="OrthoDB" id="9812943at2"/>
<evidence type="ECO:0000256" key="2">
    <source>
        <dbReference type="ARBA" id="ARBA00022840"/>
    </source>
</evidence>
<organism evidence="5 7">
    <name type="scientific">Caproicibacter fermentans</name>
    <dbReference type="NCBI Taxonomy" id="2576756"/>
    <lineage>
        <taxon>Bacteria</taxon>
        <taxon>Bacillati</taxon>
        <taxon>Bacillota</taxon>
        <taxon>Clostridia</taxon>
        <taxon>Eubacteriales</taxon>
        <taxon>Acutalibacteraceae</taxon>
        <taxon>Caproicibacter</taxon>
    </lineage>
</organism>
<dbReference type="RefSeq" id="WP_066643355.1">
    <property type="nucleotide sequence ID" value="NZ_CP060286.1"/>
</dbReference>
<comment type="catalytic activity">
    <reaction evidence="3">
        <text>3'-dephospho-CoA + ATP = ADP + CoA + H(+)</text>
        <dbReference type="Rhea" id="RHEA:18245"/>
        <dbReference type="ChEBI" id="CHEBI:15378"/>
        <dbReference type="ChEBI" id="CHEBI:30616"/>
        <dbReference type="ChEBI" id="CHEBI:57287"/>
        <dbReference type="ChEBI" id="CHEBI:57328"/>
        <dbReference type="ChEBI" id="CHEBI:456216"/>
        <dbReference type="EC" id="2.7.1.24"/>
    </reaction>
</comment>
<name>A0A6N8HUG1_9FIRM</name>
<dbReference type="EC" id="2.7.1.24" evidence="3 4"/>
<gene>
    <name evidence="3 5" type="primary">coaE</name>
    <name evidence="5" type="ORF">CAFE_00870</name>
    <name evidence="6" type="ORF">HCR03_04305</name>
</gene>
<keyword evidence="3 5" id="KW-0418">Kinase</keyword>
<dbReference type="SUPFAM" id="SSF52540">
    <property type="entry name" value="P-loop containing nucleoside triphosphate hydrolases"/>
    <property type="match status" value="1"/>
</dbReference>
<accession>A0A7G8TD07</accession>
<comment type="pathway">
    <text evidence="3">Cofactor biosynthesis; coenzyme A biosynthesis; CoA from (R)-pantothenate: step 5/5.</text>
</comment>
<keyword evidence="2 3" id="KW-0067">ATP-binding</keyword>
<dbReference type="Pfam" id="PF01121">
    <property type="entry name" value="CoaE"/>
    <property type="match status" value="1"/>
</dbReference>
<dbReference type="EMBL" id="CP060286">
    <property type="protein sequence ID" value="QNK41498.1"/>
    <property type="molecule type" value="Genomic_DNA"/>
</dbReference>
<dbReference type="KEGG" id="cfem:HCR03_04305"/>
<dbReference type="PANTHER" id="PTHR10695:SF46">
    <property type="entry name" value="BIFUNCTIONAL COENZYME A SYNTHASE-RELATED"/>
    <property type="match status" value="1"/>
</dbReference>
<dbReference type="GO" id="GO:0004140">
    <property type="term" value="F:dephospho-CoA kinase activity"/>
    <property type="evidence" value="ECO:0007669"/>
    <property type="project" value="UniProtKB-UniRule"/>
</dbReference>
<dbReference type="AlphaFoldDB" id="A0A6N8HUG1"/>
<evidence type="ECO:0000256" key="4">
    <source>
        <dbReference type="NCBIfam" id="TIGR00152"/>
    </source>
</evidence>
<dbReference type="GO" id="GO:0005524">
    <property type="term" value="F:ATP binding"/>
    <property type="evidence" value="ECO:0007669"/>
    <property type="project" value="UniProtKB-UniRule"/>
</dbReference>
<dbReference type="NCBIfam" id="TIGR00152">
    <property type="entry name" value="dephospho-CoA kinase"/>
    <property type="match status" value="1"/>
</dbReference>
<evidence type="ECO:0000256" key="3">
    <source>
        <dbReference type="HAMAP-Rule" id="MF_00376"/>
    </source>
</evidence>
<dbReference type="GO" id="GO:0015937">
    <property type="term" value="P:coenzyme A biosynthetic process"/>
    <property type="evidence" value="ECO:0007669"/>
    <property type="project" value="UniProtKB-UniRule"/>
</dbReference>
<dbReference type="GO" id="GO:0005737">
    <property type="term" value="C:cytoplasm"/>
    <property type="evidence" value="ECO:0007669"/>
    <property type="project" value="UniProtKB-SubCell"/>
</dbReference>
<dbReference type="UniPathway" id="UPA00241">
    <property type="reaction ID" value="UER00356"/>
</dbReference>
<dbReference type="PANTHER" id="PTHR10695">
    <property type="entry name" value="DEPHOSPHO-COA KINASE-RELATED"/>
    <property type="match status" value="1"/>
</dbReference>
<dbReference type="InterPro" id="IPR027417">
    <property type="entry name" value="P-loop_NTPase"/>
</dbReference>
<comment type="similarity">
    <text evidence="3">Belongs to the CoaE family.</text>
</comment>
<evidence type="ECO:0000313" key="6">
    <source>
        <dbReference type="EMBL" id="QNK41498.1"/>
    </source>
</evidence>
<dbReference type="EMBL" id="VWXL01000003">
    <property type="protein sequence ID" value="MVB09431.1"/>
    <property type="molecule type" value="Genomic_DNA"/>
</dbReference>
<keyword evidence="7" id="KW-1185">Reference proteome</keyword>
<dbReference type="PROSITE" id="PS51219">
    <property type="entry name" value="DPCK"/>
    <property type="match status" value="1"/>
</dbReference>
<comment type="subcellular location">
    <subcellularLocation>
        <location evidence="3">Cytoplasm</location>
    </subcellularLocation>
</comment>
<reference evidence="5 7" key="1">
    <citation type="submission" date="2019-09" db="EMBL/GenBank/DDBJ databases">
        <title>Genome sequence of Clostridium sp. EA1.</title>
        <authorList>
            <person name="Poehlein A."/>
            <person name="Bengelsdorf F.R."/>
            <person name="Daniel R."/>
        </authorList>
    </citation>
    <scope>NUCLEOTIDE SEQUENCE [LARGE SCALE GENOMIC DNA]</scope>
    <source>
        <strain evidence="5 7">EA1</strain>
    </source>
</reference>
<keyword evidence="1 3" id="KW-0547">Nucleotide-binding</keyword>
<accession>A0A6N8HUG1</accession>
<dbReference type="InterPro" id="IPR001977">
    <property type="entry name" value="Depp_CoAkinase"/>
</dbReference>
<dbReference type="Proteomes" id="UP000515909">
    <property type="component" value="Chromosome"/>
</dbReference>
<comment type="function">
    <text evidence="3">Catalyzes the phosphorylation of the 3'-hydroxyl group of dephosphocoenzyme A to form coenzyme A.</text>
</comment>
<proteinExistence type="inferred from homology"/>